<dbReference type="Proteomes" id="UP000297839">
    <property type="component" value="Unassembled WGS sequence"/>
</dbReference>
<feature type="signal peptide" evidence="2">
    <location>
        <begin position="1"/>
        <end position="35"/>
    </location>
</feature>
<evidence type="ECO:0000256" key="2">
    <source>
        <dbReference type="SAM" id="SignalP"/>
    </source>
</evidence>
<dbReference type="AlphaFoldDB" id="A0A4Z0CC17"/>
<dbReference type="OrthoDB" id="8678477at2"/>
<keyword evidence="4" id="KW-1185">Reference proteome</keyword>
<dbReference type="Gene3D" id="3.40.190.10">
    <property type="entry name" value="Periplasmic binding protein-like II"/>
    <property type="match status" value="1"/>
</dbReference>
<dbReference type="InterPro" id="IPR042100">
    <property type="entry name" value="Bug_dom1"/>
</dbReference>
<feature type="chain" id="PRO_5021217261" evidence="2">
    <location>
        <begin position="36"/>
        <end position="342"/>
    </location>
</feature>
<dbReference type="EMBL" id="SMLK01000001">
    <property type="protein sequence ID" value="TFZ07920.1"/>
    <property type="molecule type" value="Genomic_DNA"/>
</dbReference>
<dbReference type="InterPro" id="IPR005064">
    <property type="entry name" value="BUG"/>
</dbReference>
<dbReference type="PROSITE" id="PS51318">
    <property type="entry name" value="TAT"/>
    <property type="match status" value="1"/>
</dbReference>
<sequence length="342" mass="36328">MPTHPRRRPIIRPMKTSRRSLLLAASAAAVTPSWAQTAAPAGQGYPNKPIRLVVPFPAGGATDIFARQVSKKLGERLGGNIVVDNKPGAGGAIGSDIAAKAPADGYTLLLATSSTHAIGPSYANNKLPYDVVADFTPIVHVGDAPNIMVVPTSAPVKNVKEWIEYARKNPGKLNYASSGNGTIVQLSAEYFKGLTGTYLVHIPYRGTALAMPDLVSGKVDVLFDSIASALPHVKDGRVKALGISSAKRSPLFPDLPPIAETVPGYVVNTWFGLYGPKGLPAELVNRINTAINQSLQDNDVKDRLARLGIEPVGGTPQQFAAMAEADRAKWKMIIADRKLTID</sequence>
<gene>
    <name evidence="3" type="ORF">EZ216_01785</name>
</gene>
<evidence type="ECO:0000313" key="3">
    <source>
        <dbReference type="EMBL" id="TFZ07920.1"/>
    </source>
</evidence>
<reference evidence="3 4" key="1">
    <citation type="submission" date="2019-03" db="EMBL/GenBank/DDBJ databases">
        <title>Ramlibacter sp. 18x22-1, whole genome shotgun sequence.</title>
        <authorList>
            <person name="Zhang X."/>
            <person name="Feng G."/>
            <person name="Zhu H."/>
        </authorList>
    </citation>
    <scope>NUCLEOTIDE SEQUENCE [LARGE SCALE GENOMIC DNA]</scope>
    <source>
        <strain evidence="3 4">18x22-1</strain>
    </source>
</reference>
<proteinExistence type="inferred from homology"/>
<dbReference type="PANTHER" id="PTHR42928:SF5">
    <property type="entry name" value="BLR1237 PROTEIN"/>
    <property type="match status" value="1"/>
</dbReference>
<dbReference type="PANTHER" id="PTHR42928">
    <property type="entry name" value="TRICARBOXYLATE-BINDING PROTEIN"/>
    <property type="match status" value="1"/>
</dbReference>
<dbReference type="Gene3D" id="3.40.190.150">
    <property type="entry name" value="Bordetella uptake gene, domain 1"/>
    <property type="match status" value="1"/>
</dbReference>
<dbReference type="PIRSF" id="PIRSF017082">
    <property type="entry name" value="YflP"/>
    <property type="match status" value="1"/>
</dbReference>
<comment type="similarity">
    <text evidence="1">Belongs to the UPF0065 (bug) family.</text>
</comment>
<organism evidence="3 4">
    <name type="scientific">Ramlibacter humi</name>
    <dbReference type="NCBI Taxonomy" id="2530451"/>
    <lineage>
        <taxon>Bacteria</taxon>
        <taxon>Pseudomonadati</taxon>
        <taxon>Pseudomonadota</taxon>
        <taxon>Betaproteobacteria</taxon>
        <taxon>Burkholderiales</taxon>
        <taxon>Comamonadaceae</taxon>
        <taxon>Ramlibacter</taxon>
    </lineage>
</organism>
<evidence type="ECO:0000256" key="1">
    <source>
        <dbReference type="ARBA" id="ARBA00006987"/>
    </source>
</evidence>
<dbReference type="Pfam" id="PF03401">
    <property type="entry name" value="TctC"/>
    <property type="match status" value="1"/>
</dbReference>
<name>A0A4Z0CC17_9BURK</name>
<accession>A0A4Z0CC17</accession>
<dbReference type="InterPro" id="IPR006311">
    <property type="entry name" value="TAT_signal"/>
</dbReference>
<evidence type="ECO:0000313" key="4">
    <source>
        <dbReference type="Proteomes" id="UP000297839"/>
    </source>
</evidence>
<protein>
    <submittedName>
        <fullName evidence="3">Tripartite tricarboxylate transporter substrate binding protein</fullName>
    </submittedName>
</protein>
<comment type="caution">
    <text evidence="3">The sequence shown here is derived from an EMBL/GenBank/DDBJ whole genome shotgun (WGS) entry which is preliminary data.</text>
</comment>
<dbReference type="SUPFAM" id="SSF53850">
    <property type="entry name" value="Periplasmic binding protein-like II"/>
    <property type="match status" value="1"/>
</dbReference>
<dbReference type="CDD" id="cd13578">
    <property type="entry name" value="PBP2_Bug27"/>
    <property type="match status" value="1"/>
</dbReference>
<keyword evidence="2" id="KW-0732">Signal</keyword>